<evidence type="ECO:0000313" key="2">
    <source>
        <dbReference type="Proteomes" id="UP001597532"/>
    </source>
</evidence>
<gene>
    <name evidence="1" type="primary">ytxJ</name>
    <name evidence="1" type="ORF">ACFS1K_07530</name>
</gene>
<dbReference type="InterPro" id="IPR022551">
    <property type="entry name" value="BrxC"/>
</dbReference>
<proteinExistence type="predicted"/>
<dbReference type="Gene3D" id="3.40.30.10">
    <property type="entry name" value="Glutaredoxin"/>
    <property type="match status" value="1"/>
</dbReference>
<dbReference type="RefSeq" id="WP_251809320.1">
    <property type="nucleotide sequence ID" value="NZ_CP166679.1"/>
</dbReference>
<comment type="caution">
    <text evidence="1">The sequence shown here is derived from an EMBL/GenBank/DDBJ whole genome shotgun (WGS) entry which is preliminary data.</text>
</comment>
<accession>A0ABW5VF43</accession>
<sequence length="131" mass="14802">MGILNKLFGKDNNADKKETKVVPWIPLAASDQLTEIKEKSAEKTQVIFKHSTTCGISRMVMKRFNEEYDLSSDQVDLYYLDLHGYRSISNEIAELFQVQHESPQILVIKNGVVVAHDSHGGISQVNLEQLV</sequence>
<keyword evidence="2" id="KW-1185">Reference proteome</keyword>
<dbReference type="Proteomes" id="UP001597532">
    <property type="component" value="Unassembled WGS sequence"/>
</dbReference>
<dbReference type="InterPro" id="IPR036249">
    <property type="entry name" value="Thioredoxin-like_sf"/>
</dbReference>
<dbReference type="NCBIfam" id="TIGR04019">
    <property type="entry name" value="B_thiol_YtxJ"/>
    <property type="match status" value="1"/>
</dbReference>
<reference evidence="2" key="1">
    <citation type="journal article" date="2019" name="Int. J. Syst. Evol. Microbiol.">
        <title>The Global Catalogue of Microorganisms (GCM) 10K type strain sequencing project: providing services to taxonomists for standard genome sequencing and annotation.</title>
        <authorList>
            <consortium name="The Broad Institute Genomics Platform"/>
            <consortium name="The Broad Institute Genome Sequencing Center for Infectious Disease"/>
            <person name="Wu L."/>
            <person name="Ma J."/>
        </authorList>
    </citation>
    <scope>NUCLEOTIDE SEQUENCE [LARGE SCALE GENOMIC DNA]</scope>
    <source>
        <strain evidence="2">KCTC 52924</strain>
    </source>
</reference>
<dbReference type="Pfam" id="PF11009">
    <property type="entry name" value="BrxC"/>
    <property type="match status" value="1"/>
</dbReference>
<dbReference type="SUPFAM" id="SSF52833">
    <property type="entry name" value="Thioredoxin-like"/>
    <property type="match status" value="1"/>
</dbReference>
<dbReference type="EMBL" id="JBHUOK010000029">
    <property type="protein sequence ID" value="MFD2789606.1"/>
    <property type="molecule type" value="Genomic_DNA"/>
</dbReference>
<protein>
    <submittedName>
        <fullName evidence="1">Bacillithiol system redox-active protein YtxJ</fullName>
    </submittedName>
</protein>
<name>A0ABW5VF43_9FLAO</name>
<organism evidence="1 2">
    <name type="scientific">Arenibacter antarcticus</name>
    <dbReference type="NCBI Taxonomy" id="2040469"/>
    <lineage>
        <taxon>Bacteria</taxon>
        <taxon>Pseudomonadati</taxon>
        <taxon>Bacteroidota</taxon>
        <taxon>Flavobacteriia</taxon>
        <taxon>Flavobacteriales</taxon>
        <taxon>Flavobacteriaceae</taxon>
        <taxon>Arenibacter</taxon>
    </lineage>
</organism>
<evidence type="ECO:0000313" key="1">
    <source>
        <dbReference type="EMBL" id="MFD2789606.1"/>
    </source>
</evidence>